<dbReference type="InterPro" id="IPR032423">
    <property type="entry name" value="AAA_assoc_2"/>
</dbReference>
<evidence type="ECO:0000256" key="5">
    <source>
        <dbReference type="ARBA" id="ARBA00022771"/>
    </source>
</evidence>
<feature type="compositionally biased region" description="Basic and acidic residues" evidence="10">
    <location>
        <begin position="642"/>
        <end position="665"/>
    </location>
</feature>
<dbReference type="Pfam" id="PF12002">
    <property type="entry name" value="MgsA_C"/>
    <property type="match status" value="1"/>
</dbReference>
<evidence type="ECO:0000256" key="7">
    <source>
        <dbReference type="ARBA" id="ARBA00022840"/>
    </source>
</evidence>
<dbReference type="Gene3D" id="1.10.8.60">
    <property type="match status" value="1"/>
</dbReference>
<feature type="compositionally biased region" description="Polar residues" evidence="10">
    <location>
        <begin position="120"/>
        <end position="135"/>
    </location>
</feature>
<dbReference type="Pfam" id="PF16193">
    <property type="entry name" value="AAA_assoc_2"/>
    <property type="match status" value="1"/>
</dbReference>
<keyword evidence="5 9" id="KW-0863">Zinc-finger</keyword>
<dbReference type="CDD" id="cd18139">
    <property type="entry name" value="HLD_clamp_RarA"/>
    <property type="match status" value="1"/>
</dbReference>
<feature type="compositionally biased region" description="Basic and acidic residues" evidence="10">
    <location>
        <begin position="47"/>
        <end position="60"/>
    </location>
</feature>
<keyword evidence="6" id="KW-0862">Zinc</keyword>
<dbReference type="Proteomes" id="UP000825434">
    <property type="component" value="Chromosome 4"/>
</dbReference>
<dbReference type="InterPro" id="IPR027417">
    <property type="entry name" value="P-loop_NTPase"/>
</dbReference>
<feature type="domain" description="UBZ4-type" evidence="11">
    <location>
        <begin position="2"/>
        <end position="29"/>
    </location>
</feature>
<keyword evidence="7" id="KW-0067">ATP-binding</keyword>
<feature type="compositionally biased region" description="Polar residues" evidence="10">
    <location>
        <begin position="27"/>
        <end position="43"/>
    </location>
</feature>
<keyword evidence="8 9" id="KW-0234">DNA repair</keyword>
<evidence type="ECO:0000259" key="11">
    <source>
        <dbReference type="PROSITE" id="PS51908"/>
    </source>
</evidence>
<dbReference type="InterPro" id="IPR003593">
    <property type="entry name" value="AAA+_ATPase"/>
</dbReference>
<evidence type="ECO:0000256" key="3">
    <source>
        <dbReference type="ARBA" id="ARBA00022741"/>
    </source>
</evidence>
<dbReference type="Gene3D" id="3.40.50.300">
    <property type="entry name" value="P-loop containing nucleotide triphosphate hydrolases"/>
    <property type="match status" value="1"/>
</dbReference>
<dbReference type="CDD" id="cd00009">
    <property type="entry name" value="AAA"/>
    <property type="match status" value="1"/>
</dbReference>
<dbReference type="EMBL" id="CP076664">
    <property type="protein sequence ID" value="QWU89179.1"/>
    <property type="molecule type" value="Genomic_DNA"/>
</dbReference>
<dbReference type="InterPro" id="IPR006642">
    <property type="entry name" value="Rad18_UBZ4"/>
</dbReference>
<feature type="region of interest" description="Disordered" evidence="10">
    <location>
        <begin position="114"/>
        <end position="174"/>
    </location>
</feature>
<keyword evidence="3" id="KW-0547">Nucleotide-binding</keyword>
<dbReference type="InterPro" id="IPR008921">
    <property type="entry name" value="DNA_pol3_clamp-load_cplx_C"/>
</dbReference>
<evidence type="ECO:0000313" key="12">
    <source>
        <dbReference type="EMBL" id="QWU89179.1"/>
    </source>
</evidence>
<evidence type="ECO:0000256" key="9">
    <source>
        <dbReference type="PROSITE-ProRule" id="PRU01256"/>
    </source>
</evidence>
<feature type="compositionally biased region" description="Basic and acidic residues" evidence="10">
    <location>
        <begin position="678"/>
        <end position="718"/>
    </location>
</feature>
<dbReference type="PANTHER" id="PTHR13779:SF7">
    <property type="entry name" value="ATPASE WRNIP1"/>
    <property type="match status" value="1"/>
</dbReference>
<dbReference type="SMART" id="SM00382">
    <property type="entry name" value="AAA"/>
    <property type="match status" value="1"/>
</dbReference>
<sequence>MDEKCPICFKSFPIAFLERHVNTCLDTLESSSSPAPAQETGDSGDNGADKSNQEDAKHQDAFAALGLKADSRKANDKAGKKGKASLTSILIAERRLKRKQEDLEREIKRQTLVLEKDVPPQTQTQVDSGPTQVTGSPEIDVESSFSKNGALENSQPTNTQHIPSTPELEEETRQKLKNQEFLKLRREAELPLAQRLRPKTLDDFFGQEKLVGPHGILRNIMSAENIPSFILWGVPGVGKTSLARIIASSSDYKFVEISGADSNAKKLKEAFANAQSERQLTGQKTILFLDEIHRFNKAVQDILLPVLEKGTITAIGATTENPSFTLNNALLSRMHTFVMEPLSSEALVRILNRGLYLINKTRKLVHKLHLIAISRDAIDYIARTSTGDSRVALNILESINAYLSGLSYKVISKKDPEKESVDVNAKVGVIKIGMKELKPLLETHNFHQMYDRVGENHYDTISAFHKSVRGSDADAAVFYLVRMIHGGEDPLFIARRMIVIASEDVGLRDSSCLPFAIAAMEAIQFVGMPEGEIILAHCAVKLANAPKSTKSYRALRGAQSLLKENPDVMKLPIPMHLRNAPTKLMKELGYGDTYKYNPNYKHGKAAQVYLPPELKDTKFVDAGHFRDADEDDISAEQYQELDKERQTYEDYKKAKRQKTVDDRNKQRSLTRKATSKLIADDRPERLSSYDEFLDRSDQPEYFDGTERDNYSDDPEASHNFECSYDEFVDNGGERKHASNVSSPLDYQESPSHYPDSPIYYDEMTT</sequence>
<protein>
    <recommendedName>
        <fullName evidence="11">UBZ4-type domain-containing protein</fullName>
    </recommendedName>
</protein>
<dbReference type="Gene3D" id="1.10.3710.10">
    <property type="entry name" value="DNA polymerase III clamp loader subunits, C-terminal domain"/>
    <property type="match status" value="1"/>
</dbReference>
<organism evidence="12 13">
    <name type="scientific">Candidozyma haemuli</name>
    <dbReference type="NCBI Taxonomy" id="45357"/>
    <lineage>
        <taxon>Eukaryota</taxon>
        <taxon>Fungi</taxon>
        <taxon>Dikarya</taxon>
        <taxon>Ascomycota</taxon>
        <taxon>Saccharomycotina</taxon>
        <taxon>Pichiomycetes</taxon>
        <taxon>Metschnikowiaceae</taxon>
        <taxon>Candidozyma</taxon>
    </lineage>
</organism>
<feature type="region of interest" description="Disordered" evidence="10">
    <location>
        <begin position="27"/>
        <end position="84"/>
    </location>
</feature>
<feature type="compositionally biased region" description="Polar residues" evidence="10">
    <location>
        <begin position="143"/>
        <end position="163"/>
    </location>
</feature>
<feature type="compositionally biased region" description="Polar residues" evidence="10">
    <location>
        <begin position="738"/>
        <end position="750"/>
    </location>
</feature>
<accession>A0ABX8I7B4</accession>
<feature type="region of interest" description="Disordered" evidence="10">
    <location>
        <begin position="642"/>
        <end position="765"/>
    </location>
</feature>
<evidence type="ECO:0000256" key="2">
    <source>
        <dbReference type="ARBA" id="ARBA00022723"/>
    </source>
</evidence>
<comment type="similarity">
    <text evidence="1">Belongs to the AAA ATPase family. RarA/MGS1/WRNIP1 subfamily.</text>
</comment>
<evidence type="ECO:0000256" key="4">
    <source>
        <dbReference type="ARBA" id="ARBA00022763"/>
    </source>
</evidence>
<keyword evidence="4 9" id="KW-0227">DNA damage</keyword>
<feature type="compositionally biased region" description="Basic and acidic residues" evidence="10">
    <location>
        <begin position="69"/>
        <end position="79"/>
    </location>
</feature>
<proteinExistence type="inferred from homology"/>
<dbReference type="InterPro" id="IPR051314">
    <property type="entry name" value="AAA_ATPase_RarA/MGS1/WRNIP1"/>
</dbReference>
<reference evidence="12 13" key="1">
    <citation type="submission" date="2021-06" db="EMBL/GenBank/DDBJ databases">
        <title>Candida outbreak in Lebanon.</title>
        <authorList>
            <person name="Finianos M."/>
        </authorList>
    </citation>
    <scope>NUCLEOTIDE SEQUENCE [LARGE SCALE GENOMIC DNA]</scope>
    <source>
        <strain evidence="12">CA3LBN</strain>
    </source>
</reference>
<keyword evidence="2" id="KW-0479">Metal-binding</keyword>
<gene>
    <name evidence="12" type="ORF">CA3LBN_003502</name>
</gene>
<dbReference type="PROSITE" id="PS51908">
    <property type="entry name" value="ZF_UBZ4"/>
    <property type="match status" value="1"/>
</dbReference>
<dbReference type="Pfam" id="PF00004">
    <property type="entry name" value="AAA"/>
    <property type="match status" value="1"/>
</dbReference>
<keyword evidence="13" id="KW-1185">Reference proteome</keyword>
<evidence type="ECO:0000256" key="6">
    <source>
        <dbReference type="ARBA" id="ARBA00022833"/>
    </source>
</evidence>
<evidence type="ECO:0000256" key="10">
    <source>
        <dbReference type="SAM" id="MobiDB-lite"/>
    </source>
</evidence>
<evidence type="ECO:0000256" key="1">
    <source>
        <dbReference type="ARBA" id="ARBA00008959"/>
    </source>
</evidence>
<dbReference type="Gene3D" id="1.20.272.10">
    <property type="match status" value="1"/>
</dbReference>
<evidence type="ECO:0000256" key="8">
    <source>
        <dbReference type="ARBA" id="ARBA00023204"/>
    </source>
</evidence>
<dbReference type="InterPro" id="IPR003959">
    <property type="entry name" value="ATPase_AAA_core"/>
</dbReference>
<dbReference type="PANTHER" id="PTHR13779">
    <property type="entry name" value="WERNER HELICASE-INTERACTING PROTEIN 1 FAMILY MEMBER"/>
    <property type="match status" value="1"/>
</dbReference>
<dbReference type="SUPFAM" id="SSF48019">
    <property type="entry name" value="post-AAA+ oligomerization domain-like"/>
    <property type="match status" value="1"/>
</dbReference>
<dbReference type="SUPFAM" id="SSF52540">
    <property type="entry name" value="P-loop containing nucleoside triphosphate hydrolases"/>
    <property type="match status" value="1"/>
</dbReference>
<dbReference type="InterPro" id="IPR021886">
    <property type="entry name" value="MgsA_C"/>
</dbReference>
<name>A0ABX8I7B4_9ASCO</name>
<evidence type="ECO:0000313" key="13">
    <source>
        <dbReference type="Proteomes" id="UP000825434"/>
    </source>
</evidence>